<dbReference type="GO" id="GO:0000160">
    <property type="term" value="P:phosphorelay signal transduction system"/>
    <property type="evidence" value="ECO:0007669"/>
    <property type="project" value="UniProtKB-KW"/>
</dbReference>
<dbReference type="Proteomes" id="UP000193780">
    <property type="component" value="Unassembled WGS sequence"/>
</dbReference>
<keyword evidence="3" id="KW-0902">Two-component regulatory system</keyword>
<evidence type="ECO:0000259" key="5">
    <source>
        <dbReference type="PROSITE" id="PS50109"/>
    </source>
</evidence>
<dbReference type="InterPro" id="IPR036890">
    <property type="entry name" value="HATPase_C_sf"/>
</dbReference>
<protein>
    <recommendedName>
        <fullName evidence="5">Histidine kinase domain-containing protein</fullName>
    </recommendedName>
</protein>
<comment type="caution">
    <text evidence="6">The sequence shown here is derived from an EMBL/GenBank/DDBJ whole genome shotgun (WGS) entry which is preliminary data.</text>
</comment>
<dbReference type="InterPro" id="IPR005467">
    <property type="entry name" value="His_kinase_dom"/>
</dbReference>
<dbReference type="InterPro" id="IPR003594">
    <property type="entry name" value="HATPase_dom"/>
</dbReference>
<dbReference type="Gene3D" id="3.30.565.10">
    <property type="entry name" value="Histidine kinase-like ATPase, C-terminal domain"/>
    <property type="match status" value="2"/>
</dbReference>
<dbReference type="RefSeq" id="WP_084974276.1">
    <property type="nucleotide sequence ID" value="NZ_NCUX01000032.1"/>
</dbReference>
<proteinExistence type="predicted"/>
<evidence type="ECO:0000313" key="6">
    <source>
        <dbReference type="EMBL" id="ORO77255.1"/>
    </source>
</evidence>
<keyword evidence="1" id="KW-0808">Transferase</keyword>
<dbReference type="Pfam" id="PF02518">
    <property type="entry name" value="HATPase_c"/>
    <property type="match status" value="1"/>
</dbReference>
<dbReference type="GO" id="GO:0016301">
    <property type="term" value="F:kinase activity"/>
    <property type="evidence" value="ECO:0007669"/>
    <property type="project" value="UniProtKB-KW"/>
</dbReference>
<evidence type="ECO:0000256" key="2">
    <source>
        <dbReference type="ARBA" id="ARBA00022777"/>
    </source>
</evidence>
<feature type="domain" description="Histidine kinase" evidence="5">
    <location>
        <begin position="710"/>
        <end position="815"/>
    </location>
</feature>
<dbReference type="AlphaFoldDB" id="A0A1X1IW87"/>
<dbReference type="EMBL" id="NCUX01000032">
    <property type="protein sequence ID" value="ORO77255.1"/>
    <property type="molecule type" value="Genomic_DNA"/>
</dbReference>
<organism evidence="6 7">
    <name type="scientific">Streptococcus oralis subsp. dentisani</name>
    <dbReference type="NCBI Taxonomy" id="1458253"/>
    <lineage>
        <taxon>Bacteria</taxon>
        <taxon>Bacillati</taxon>
        <taxon>Bacillota</taxon>
        <taxon>Bacilli</taxon>
        <taxon>Lactobacillales</taxon>
        <taxon>Streptococcaceae</taxon>
        <taxon>Streptococcus</taxon>
    </lineage>
</organism>
<name>A0A1X1IW87_STROR</name>
<accession>A0A1X1IW87</accession>
<sequence>MNKKEVNLTIDSRIISHLGEALIDNEKIALLELIKNASDADANYCNIEIDTLYQSEHGQGRIIIEDDGNGMTPYIIENAFLKIATSFKSNHQKVSPKFKRQAQGNKGIGRLSLNQLGKFISVDTKVDLELSKYFSSEELRTVLGYNTNDDFLNNNDFYYYHIDIDWERYSKSNESIENVKLELQTLLFNELTFSHKKNHGTRIEVLGLKGIDFWQSTQTQKEIEQDVLEFLNPYLDEKYNFYVKINLDNRIFTSNKYDISDIENNFLSKVDFNFNSNEKIITLNISRSKKYIDYKVKQLISELRNWELEKENEPPYKKYYNKWMEEKIYIDLSSLTQANVSLPNVKFGKFLTYSEEVKDEKHKSKKQIEKFFLPGDFRGTIYGFDLSPTSPVSKTFRNVLEEIKGVKIYRNNFRIFPYGSSNNDWLGMSDYNLRNKGVIFKQHSSTGFFNIDGEQNLALLKELTNRQGLVLDNFGTNFILIAKDLIYKTIANRDKELSQYFNFKRKEISELLENQTIEIAEISFRKQANDIIQTENKAERLVKEFDNMDDNEKKNELISLQESTKNLRNAVNLKEKQVEELVTHIDEFAPIMGATIIAETLSHEIIRLSNNIKFSSSKVRNSVLNNNEEEAILNLNRIDSSNKFLVRYASLLDVNSYSRRRRYSVESIKEKLEEILENTPLLTYGNTTVNLKIVGNDFKAKIISDSFKIIIENLVINSTYWLDKMNISDSLLTFELDNDLGKLFVFDNGIGIDKSVENHLFEEFVTNKPDNDGRGMGLYIVTTLLNEFGATITLDDERNQYGNLYKFVITFPDEEV</sequence>
<dbReference type="SUPFAM" id="SSF55874">
    <property type="entry name" value="ATPase domain of HSP90 chaperone/DNA topoisomerase II/histidine kinase"/>
    <property type="match status" value="2"/>
</dbReference>
<dbReference type="PANTHER" id="PTHR43065">
    <property type="entry name" value="SENSOR HISTIDINE KINASE"/>
    <property type="match status" value="1"/>
</dbReference>
<gene>
    <name evidence="6" type="ORF">B7708_05230</name>
</gene>
<keyword evidence="4" id="KW-0175">Coiled coil</keyword>
<keyword evidence="2" id="KW-0418">Kinase</keyword>
<reference evidence="6 7" key="1">
    <citation type="journal article" date="2016" name="Eur. J. Clin. Microbiol. Infect. Dis.">
        <title>Whole genome sequencing as a tool for phylogenetic analysis of clinical strains of Mitis group streptococci.</title>
        <authorList>
            <person name="Rasmussen L.H."/>
            <person name="Dargis R."/>
            <person name="Hojholt K."/>
            <person name="Christensen J.J."/>
            <person name="Skovgaard O."/>
            <person name="Justesen U.S."/>
            <person name="Rosenvinge F.S."/>
            <person name="Moser C."/>
            <person name="Lukjancenko O."/>
            <person name="Rasmussen S."/>
            <person name="Nielsen X.C."/>
        </authorList>
    </citation>
    <scope>NUCLEOTIDE SEQUENCE [LARGE SCALE GENOMIC DNA]</scope>
    <source>
        <strain evidence="6 7">RH_9883_08</strain>
    </source>
</reference>
<evidence type="ECO:0000313" key="7">
    <source>
        <dbReference type="Proteomes" id="UP000193780"/>
    </source>
</evidence>
<dbReference type="SMART" id="SM00387">
    <property type="entry name" value="HATPase_c"/>
    <property type="match status" value="1"/>
</dbReference>
<feature type="coiled-coil region" evidence="4">
    <location>
        <begin position="531"/>
        <end position="580"/>
    </location>
</feature>
<dbReference type="Pfam" id="PF13589">
    <property type="entry name" value="HATPase_c_3"/>
    <property type="match status" value="1"/>
</dbReference>
<dbReference type="PROSITE" id="PS50109">
    <property type="entry name" value="HIS_KIN"/>
    <property type="match status" value="1"/>
</dbReference>
<evidence type="ECO:0000256" key="3">
    <source>
        <dbReference type="ARBA" id="ARBA00023012"/>
    </source>
</evidence>
<evidence type="ECO:0000256" key="4">
    <source>
        <dbReference type="SAM" id="Coils"/>
    </source>
</evidence>
<evidence type="ECO:0000256" key="1">
    <source>
        <dbReference type="ARBA" id="ARBA00022679"/>
    </source>
</evidence>